<comment type="caution">
    <text evidence="9">The sequence shown here is derived from an EMBL/GenBank/DDBJ whole genome shotgun (WGS) entry which is preliminary data.</text>
</comment>
<sequence length="182" mass="21606">MPMLSLQELPTENLEEQSFIDAAHSIFKNKKEVLTFKELLDKVASSLQLTEEQVRARMVQFYTDLNIDGRFMALGENRWGLRAWYPIDQIDEEVVPSVKTKKKKGKKVKEEVFLEDDDLEYDDVDEFDEEDDLLENDEEDEEVEEFDEELEEDEEEFDDEEIIDDDEFELDSEDELEEAEEE</sequence>
<dbReference type="PROSITE" id="PS51913">
    <property type="entry name" value="HTH_HARE"/>
    <property type="match status" value="1"/>
</dbReference>
<organism evidence="9 10">
    <name type="scientific">Bacillus chungangensis</name>
    <dbReference type="NCBI Taxonomy" id="587633"/>
    <lineage>
        <taxon>Bacteria</taxon>
        <taxon>Bacillati</taxon>
        <taxon>Bacillota</taxon>
        <taxon>Bacilli</taxon>
        <taxon>Bacillales</taxon>
        <taxon>Bacillaceae</taxon>
        <taxon>Bacillus</taxon>
    </lineage>
</organism>
<dbReference type="Pfam" id="PF05066">
    <property type="entry name" value="HARE-HTH"/>
    <property type="match status" value="1"/>
</dbReference>
<protein>
    <recommendedName>
        <fullName evidence="6">Probable DNA-directed RNA polymerase subunit delta</fullName>
    </recommendedName>
    <alternativeName>
        <fullName evidence="6">RNAP delta factor</fullName>
    </alternativeName>
</protein>
<keyword evidence="5 6" id="KW-0804">Transcription</keyword>
<comment type="function">
    <text evidence="6">Participates in both the initiation and recycling phases of transcription. In the presence of the delta subunit, RNAP displays an increased specificity of transcription, a decreased affinity for nucleic acids, and an increased efficiency of RNA synthesis because of enhanced recycling.</text>
</comment>
<dbReference type="Gene3D" id="1.10.10.1250">
    <property type="entry name" value="RNA polymerase, subunit delta, N-terminal domain"/>
    <property type="match status" value="1"/>
</dbReference>
<comment type="subunit">
    <text evidence="6">RNAP is composed of a core of 2 alpha, a beta and a beta' subunits. The core is associated with a delta subunit and one of several sigma factors.</text>
</comment>
<evidence type="ECO:0000256" key="6">
    <source>
        <dbReference type="HAMAP-Rule" id="MF_00357"/>
    </source>
</evidence>
<evidence type="ECO:0000256" key="1">
    <source>
        <dbReference type="ARBA" id="ARBA00009828"/>
    </source>
</evidence>
<evidence type="ECO:0000313" key="10">
    <source>
        <dbReference type="Proteomes" id="UP001223586"/>
    </source>
</evidence>
<dbReference type="Proteomes" id="UP001223586">
    <property type="component" value="Unassembled WGS sequence"/>
</dbReference>
<accession>A0ABT9WWM5</accession>
<evidence type="ECO:0000259" key="8">
    <source>
        <dbReference type="PROSITE" id="PS51913"/>
    </source>
</evidence>
<dbReference type="HAMAP" id="MF_00357">
    <property type="entry name" value="RNApol_bact_RpoE"/>
    <property type="match status" value="1"/>
</dbReference>
<keyword evidence="3 6" id="KW-0808">Transferase</keyword>
<comment type="similarity">
    <text evidence="1 6">Belongs to the RpoE family.</text>
</comment>
<keyword evidence="10" id="KW-1185">Reference proteome</keyword>
<name>A0ABT9WWM5_9BACI</name>
<feature type="region of interest" description="Disordered" evidence="7">
    <location>
        <begin position="119"/>
        <end position="182"/>
    </location>
</feature>
<dbReference type="InterPro" id="IPR029757">
    <property type="entry name" value="RpoE"/>
</dbReference>
<evidence type="ECO:0000256" key="7">
    <source>
        <dbReference type="SAM" id="MobiDB-lite"/>
    </source>
</evidence>
<evidence type="ECO:0000256" key="3">
    <source>
        <dbReference type="ARBA" id="ARBA00022679"/>
    </source>
</evidence>
<evidence type="ECO:0000256" key="4">
    <source>
        <dbReference type="ARBA" id="ARBA00022695"/>
    </source>
</evidence>
<dbReference type="EMBL" id="JAUSTT010000023">
    <property type="protein sequence ID" value="MDQ0177529.1"/>
    <property type="molecule type" value="Genomic_DNA"/>
</dbReference>
<dbReference type="GO" id="GO:0000428">
    <property type="term" value="C:DNA-directed RNA polymerase complex"/>
    <property type="evidence" value="ECO:0007669"/>
    <property type="project" value="UniProtKB-KW"/>
</dbReference>
<dbReference type="InterPro" id="IPR007759">
    <property type="entry name" value="Asxl_HARE-HTH"/>
</dbReference>
<evidence type="ECO:0000256" key="5">
    <source>
        <dbReference type="ARBA" id="ARBA00023163"/>
    </source>
</evidence>
<evidence type="ECO:0000256" key="2">
    <source>
        <dbReference type="ARBA" id="ARBA00022478"/>
    </source>
</evidence>
<reference evidence="9 10" key="1">
    <citation type="submission" date="2023-07" db="EMBL/GenBank/DDBJ databases">
        <title>Genomic Encyclopedia of Type Strains, Phase IV (KMG-IV): sequencing the most valuable type-strain genomes for metagenomic binning, comparative biology and taxonomic classification.</title>
        <authorList>
            <person name="Goeker M."/>
        </authorList>
    </citation>
    <scope>NUCLEOTIDE SEQUENCE [LARGE SCALE GENOMIC DNA]</scope>
    <source>
        <strain evidence="9 10">DSM 23837</strain>
    </source>
</reference>
<feature type="domain" description="HTH HARE-type" evidence="8">
    <location>
        <begin position="17"/>
        <end position="84"/>
    </location>
</feature>
<proteinExistence type="inferred from homology"/>
<dbReference type="InterPro" id="IPR038087">
    <property type="entry name" value="RNAP_delta_N_dom_sf"/>
</dbReference>
<dbReference type="NCBIfam" id="TIGR04567">
    <property type="entry name" value="RNAP_delt_lowGC"/>
    <property type="match status" value="1"/>
</dbReference>
<evidence type="ECO:0000313" key="9">
    <source>
        <dbReference type="EMBL" id="MDQ0177529.1"/>
    </source>
</evidence>
<keyword evidence="2 6" id="KW-0240">DNA-directed RNA polymerase</keyword>
<keyword evidence="4 6" id="KW-0548">Nucleotidyltransferase</keyword>
<gene>
    <name evidence="6" type="primary">rpoE</name>
    <name evidence="9" type="ORF">J2S08_003409</name>
</gene>